<keyword evidence="2" id="KW-1185">Reference proteome</keyword>
<comment type="caution">
    <text evidence="1">The sequence shown here is derived from an EMBL/GenBank/DDBJ whole genome shotgun (WGS) entry which is preliminary data.</text>
</comment>
<protein>
    <submittedName>
        <fullName evidence="1">Uncharacterized protein</fullName>
    </submittedName>
</protein>
<evidence type="ECO:0000313" key="1">
    <source>
        <dbReference type="EMBL" id="MBL6447178.1"/>
    </source>
</evidence>
<dbReference type="RefSeq" id="WP_202856701.1">
    <property type="nucleotide sequence ID" value="NZ_JAEUGD010000042.1"/>
</dbReference>
<dbReference type="PROSITE" id="PS51257">
    <property type="entry name" value="PROKAR_LIPOPROTEIN"/>
    <property type="match status" value="1"/>
</dbReference>
<accession>A0A937FY80</accession>
<dbReference type="Proteomes" id="UP000614216">
    <property type="component" value="Unassembled WGS sequence"/>
</dbReference>
<name>A0A937FY80_9BACT</name>
<dbReference type="AlphaFoldDB" id="A0A937FY80"/>
<proteinExistence type="predicted"/>
<evidence type="ECO:0000313" key="2">
    <source>
        <dbReference type="Proteomes" id="UP000614216"/>
    </source>
</evidence>
<dbReference type="EMBL" id="JAEUGD010000042">
    <property type="protein sequence ID" value="MBL6447178.1"/>
    <property type="molecule type" value="Genomic_DNA"/>
</dbReference>
<reference evidence="1" key="1">
    <citation type="submission" date="2021-01" db="EMBL/GenBank/DDBJ databases">
        <title>Fulvivirga kasyanovii gen. nov., sp nov., a novel member of the phylum Bacteroidetes isolated from seawater in a mussel farm.</title>
        <authorList>
            <person name="Zhao L.-H."/>
            <person name="Wang Z.-J."/>
        </authorList>
    </citation>
    <scope>NUCLEOTIDE SEQUENCE</scope>
    <source>
        <strain evidence="1">29W222</strain>
    </source>
</reference>
<gene>
    <name evidence="1" type="ORF">JMN32_12725</name>
</gene>
<organism evidence="1 2">
    <name type="scientific">Fulvivirga marina</name>
    <dbReference type="NCBI Taxonomy" id="2494733"/>
    <lineage>
        <taxon>Bacteria</taxon>
        <taxon>Pseudomonadati</taxon>
        <taxon>Bacteroidota</taxon>
        <taxon>Cytophagia</taxon>
        <taxon>Cytophagales</taxon>
        <taxon>Fulvivirgaceae</taxon>
        <taxon>Fulvivirga</taxon>
    </lineage>
</organism>
<sequence>MKRNILKYWFFIMSVGLLFTACQDEYELGEVLPVESLQYEITQNPDDPNMVILESLTPNVTPLWTTPMGPSTRVKDTVLLPFSGVYQFVYGVESAGGFVSADTVELNITTQNLSYVDHPLWDLLTGGGVGFSKTWELDLNAEGISKYFVGPQYFYGTDNGWLGECLVEGGNCWSWEADWPGNQWIADVGDYGEMTFSLEGGAFLTVNHSMIPARGTESGTYFLDVDNYSMTFNNASPLHSPNTEACVPNWYAVRVFSIAKDYMQLGFKRDASCDGELWLVFNYISKEYSDNWVPDDAPDPEPPYNGDANSDLTTNVSTTKTWKVDLDYPYNWHDLAGTPLNDVATYGSDPEGFAFTTWTPPYDETVFSSISVELTKVGESDGTYVIQTETGEVTGDYTVNAKNEIDFGQPITFFSGVGGWLGFSTTAENTLRIIAAENDAFGNVTGIWLGQKAVDKDEYFSLHLKSVANSGGQPSGTGVAFDNTKLAFGDLEGNGNLRLELYNDFGSTKADPPLDPTAVVFNNRIEITFTLQGITLTGGAAGSYNTAVGLADGDWSAQYWGDGPGEVAVTGDGTYTVYAEPGSIYETALVFVVDIKGMAAEIADLGAVTVTIDSIVMY</sequence>